<accession>S6A299</accession>
<evidence type="ECO:0000313" key="2">
    <source>
        <dbReference type="Proteomes" id="UP000015620"/>
    </source>
</evidence>
<keyword evidence="2" id="KW-1185">Reference proteome</keyword>
<dbReference type="PATRIC" id="fig|1291379.3.peg.2701"/>
<dbReference type="Proteomes" id="UP000015620">
    <property type="component" value="Chromosome"/>
</dbReference>
<dbReference type="RefSeq" id="WP_020966493.1">
    <property type="nucleotide sequence ID" value="NC_022097.1"/>
</dbReference>
<dbReference type="KEGG" id="tped:TPE_2726"/>
<gene>
    <name evidence="1" type="ORF">TPE_2726</name>
</gene>
<reference evidence="1 2" key="1">
    <citation type="journal article" date="2013" name="PLoS ONE">
        <title>Genome-Wide Relatedness of Treponema pedis, from Gingiva and Necrotic Skin Lesions of Pigs, with the Human Oral Pathogen Treponema denticola.</title>
        <authorList>
            <person name="Svartstrom O."/>
            <person name="Mushtaq M."/>
            <person name="Pringle M."/>
            <person name="Segerman B."/>
        </authorList>
    </citation>
    <scope>NUCLEOTIDE SEQUENCE [LARGE SCALE GENOMIC DNA]</scope>
    <source>
        <strain evidence="1">T A4</strain>
    </source>
</reference>
<dbReference type="AlphaFoldDB" id="S6A299"/>
<proteinExistence type="predicted"/>
<organism evidence="1 2">
    <name type="scientific">Treponema pedis str. T A4</name>
    <dbReference type="NCBI Taxonomy" id="1291379"/>
    <lineage>
        <taxon>Bacteria</taxon>
        <taxon>Pseudomonadati</taxon>
        <taxon>Spirochaetota</taxon>
        <taxon>Spirochaetia</taxon>
        <taxon>Spirochaetales</taxon>
        <taxon>Treponemataceae</taxon>
        <taxon>Treponema</taxon>
    </lineage>
</organism>
<dbReference type="OrthoDB" id="354626at2"/>
<sequence length="448" mass="51089">MKLNFFIKKITGFLFLILAAGAIFAQSISKKQDIAVFPLSYYGWTIPEILYEGIDAEIMRNFFALERFNIIAMEHRFSALDLETFNAAIIKSRETDTPIPEEVLMGHESFTRTDWEKTVNAYYIIVPIVQSYTLKIIEEENNDDENPYGEPVFTYKVKFSVEFHIYSMQKKNKIAYFVIEEKASSKNLEEALNSAITFFGIKFERALRGIEDFRIKTGVIKTEKNNVHFELGNDIGVKKGDEYVVIGYDENNNEAETGFVVVTDTEEDFSTALTLFSNRPITIGDQLKEVPRFPVEFRIFFTGEFTLKKAGEAKSSSVFQTGLHVSHTRGFYRFRPCYAIEAGFSSAKISEGIPVSVLLGMEIWNTYLGKVQILPTVQIFYTSLASYNQDERFKPYETGIKTFVHTSWLITRDIKLGVDAGFKAGFAFKEIKGSLFRPLVGIGLTVKF</sequence>
<dbReference type="GeneID" id="301091131"/>
<evidence type="ECO:0000313" key="1">
    <source>
        <dbReference type="EMBL" id="AGT45198.1"/>
    </source>
</evidence>
<name>S6A299_9SPIR</name>
<protein>
    <submittedName>
        <fullName evidence="1">Uncharacterized protein</fullName>
    </submittedName>
</protein>
<dbReference type="STRING" id="1291379.TPE_2726"/>
<dbReference type="EMBL" id="CP004120">
    <property type="protein sequence ID" value="AGT45198.1"/>
    <property type="molecule type" value="Genomic_DNA"/>
</dbReference>
<dbReference type="HOGENOM" id="CLU_047252_0_0_12"/>